<protein>
    <recommendedName>
        <fullName evidence="3">Secreted protein</fullName>
    </recommendedName>
</protein>
<evidence type="ECO:0008006" key="3">
    <source>
        <dbReference type="Google" id="ProtNLM"/>
    </source>
</evidence>
<accession>A0AAV4XWD9</accession>
<keyword evidence="2" id="KW-1185">Reference proteome</keyword>
<evidence type="ECO:0000313" key="1">
    <source>
        <dbReference type="EMBL" id="GIY99456.1"/>
    </source>
</evidence>
<sequence length="112" mass="12649">MDLLCSEYTFKPAASQYYSSRGALLCLRHQLLFARALWVVSGVSVRQHYLGVEDNCQVLPAAYNIVRFNTTVKAIPSDEPSCSDTTAVQRYVCNLAFCFFLCKCLRIFIHGL</sequence>
<organism evidence="1 2">
    <name type="scientific">Caerostris extrusa</name>
    <name type="common">Bark spider</name>
    <name type="synonym">Caerostris bankana</name>
    <dbReference type="NCBI Taxonomy" id="172846"/>
    <lineage>
        <taxon>Eukaryota</taxon>
        <taxon>Metazoa</taxon>
        <taxon>Ecdysozoa</taxon>
        <taxon>Arthropoda</taxon>
        <taxon>Chelicerata</taxon>
        <taxon>Arachnida</taxon>
        <taxon>Araneae</taxon>
        <taxon>Araneomorphae</taxon>
        <taxon>Entelegynae</taxon>
        <taxon>Araneoidea</taxon>
        <taxon>Araneidae</taxon>
        <taxon>Caerostris</taxon>
    </lineage>
</organism>
<gene>
    <name evidence="1" type="ORF">CEXT_799371</name>
</gene>
<reference evidence="1 2" key="1">
    <citation type="submission" date="2021-06" db="EMBL/GenBank/DDBJ databases">
        <title>Caerostris extrusa draft genome.</title>
        <authorList>
            <person name="Kono N."/>
            <person name="Arakawa K."/>
        </authorList>
    </citation>
    <scope>NUCLEOTIDE SEQUENCE [LARGE SCALE GENOMIC DNA]</scope>
</reference>
<proteinExistence type="predicted"/>
<name>A0AAV4XWD9_CAEEX</name>
<comment type="caution">
    <text evidence="1">The sequence shown here is derived from an EMBL/GenBank/DDBJ whole genome shotgun (WGS) entry which is preliminary data.</text>
</comment>
<dbReference type="EMBL" id="BPLR01001048">
    <property type="protein sequence ID" value="GIY99456.1"/>
    <property type="molecule type" value="Genomic_DNA"/>
</dbReference>
<dbReference type="AlphaFoldDB" id="A0AAV4XWD9"/>
<evidence type="ECO:0000313" key="2">
    <source>
        <dbReference type="Proteomes" id="UP001054945"/>
    </source>
</evidence>
<dbReference type="Proteomes" id="UP001054945">
    <property type="component" value="Unassembled WGS sequence"/>
</dbReference>